<proteinExistence type="predicted"/>
<dbReference type="SUPFAM" id="SSF53067">
    <property type="entry name" value="Actin-like ATPase domain"/>
    <property type="match status" value="1"/>
</dbReference>
<accession>A0ABW4PWW1</accession>
<dbReference type="Proteomes" id="UP001597280">
    <property type="component" value="Unassembled WGS sequence"/>
</dbReference>
<name>A0ABW4PWW1_9MICO</name>
<organism evidence="2 3">
    <name type="scientific">Brachybacterium rhamnosum</name>
    <dbReference type="NCBI Taxonomy" id="173361"/>
    <lineage>
        <taxon>Bacteria</taxon>
        <taxon>Bacillati</taxon>
        <taxon>Actinomycetota</taxon>
        <taxon>Actinomycetes</taxon>
        <taxon>Micrococcales</taxon>
        <taxon>Dermabacteraceae</taxon>
        <taxon>Brachybacterium</taxon>
    </lineage>
</organism>
<dbReference type="PANTHER" id="PTHR43190:SF3">
    <property type="entry name" value="N-ACETYL-D-GLUCOSAMINE KINASE"/>
    <property type="match status" value="1"/>
</dbReference>
<feature type="domain" description="ATPase BadF/BadG/BcrA/BcrD type" evidence="1">
    <location>
        <begin position="120"/>
        <end position="294"/>
    </location>
</feature>
<dbReference type="RefSeq" id="WP_137769939.1">
    <property type="nucleotide sequence ID" value="NZ_BAAAIS010000002.1"/>
</dbReference>
<sequence length="338" mass="34738">MDPVTPSSGPSSSAPLVLAGFIGTTRSRVVLAPVAAGTSPVLDLDGPGATPGARPEQKLDLLGATAHRAIDALRVERGAPPHLVAVSLGVHGLAHTELEEAQSLGEGLFSPLARPAIPASRIVVGRGLLTSFLAGGVGDSGLLVRAGTGAVAVRIEDRRVVARRDGMGPLLGDVGSAVWIGRRTLQVVAADIDGRGRRTLLTERLGDMLDLDLRDGLLPPSPTGDVRDDLARAIARIAPPGNLAELGRFAPLPGTVPEDPTARDILDSVVRHVTETVRQLDPALDLPVVLAGSVLATPGPIHDELVTGFEAAGREHREAIDGLPGALQLAREAATAGV</sequence>
<dbReference type="InterPro" id="IPR052519">
    <property type="entry name" value="Euk-type_GlcNAc_Kinase"/>
</dbReference>
<evidence type="ECO:0000259" key="1">
    <source>
        <dbReference type="Pfam" id="PF01869"/>
    </source>
</evidence>
<dbReference type="InterPro" id="IPR002731">
    <property type="entry name" value="ATPase_BadF"/>
</dbReference>
<gene>
    <name evidence="2" type="ORF">ACFSDA_08975</name>
</gene>
<reference evidence="3" key="1">
    <citation type="journal article" date="2019" name="Int. J. Syst. Evol. Microbiol.">
        <title>The Global Catalogue of Microorganisms (GCM) 10K type strain sequencing project: providing services to taxonomists for standard genome sequencing and annotation.</title>
        <authorList>
            <consortium name="The Broad Institute Genomics Platform"/>
            <consortium name="The Broad Institute Genome Sequencing Center for Infectious Disease"/>
            <person name="Wu L."/>
            <person name="Ma J."/>
        </authorList>
    </citation>
    <scope>NUCLEOTIDE SEQUENCE [LARGE SCALE GENOMIC DNA]</scope>
    <source>
        <strain evidence="3">JCM 11650</strain>
    </source>
</reference>
<dbReference type="Gene3D" id="3.30.420.40">
    <property type="match status" value="1"/>
</dbReference>
<dbReference type="PANTHER" id="PTHR43190">
    <property type="entry name" value="N-ACETYL-D-GLUCOSAMINE KINASE"/>
    <property type="match status" value="1"/>
</dbReference>
<dbReference type="InterPro" id="IPR043129">
    <property type="entry name" value="ATPase_NBD"/>
</dbReference>
<comment type="caution">
    <text evidence="2">The sequence shown here is derived from an EMBL/GenBank/DDBJ whole genome shotgun (WGS) entry which is preliminary data.</text>
</comment>
<dbReference type="Pfam" id="PF01869">
    <property type="entry name" value="BcrAD_BadFG"/>
    <property type="match status" value="1"/>
</dbReference>
<protein>
    <submittedName>
        <fullName evidence="2">BadF/BadG/BcrA/BcrD ATPase family protein</fullName>
    </submittedName>
</protein>
<evidence type="ECO:0000313" key="2">
    <source>
        <dbReference type="EMBL" id="MFD1835211.1"/>
    </source>
</evidence>
<keyword evidence="3" id="KW-1185">Reference proteome</keyword>
<evidence type="ECO:0000313" key="3">
    <source>
        <dbReference type="Proteomes" id="UP001597280"/>
    </source>
</evidence>
<dbReference type="EMBL" id="JBHUFL010000002">
    <property type="protein sequence ID" value="MFD1835211.1"/>
    <property type="molecule type" value="Genomic_DNA"/>
</dbReference>